<dbReference type="EMBL" id="AP028679">
    <property type="protein sequence ID" value="BEQ13235.1"/>
    <property type="molecule type" value="Genomic_DNA"/>
</dbReference>
<name>A0AAU9EB71_9BACT</name>
<dbReference type="KEGG" id="dmp:FAK_03010"/>
<protein>
    <submittedName>
        <fullName evidence="1">Uncharacterized protein</fullName>
    </submittedName>
</protein>
<keyword evidence="2" id="KW-1185">Reference proteome</keyword>
<organism evidence="1 2">
    <name type="scientific">Desulfoferula mesophila</name>
    <dbReference type="NCBI Taxonomy" id="3058419"/>
    <lineage>
        <taxon>Bacteria</taxon>
        <taxon>Pseudomonadati</taxon>
        <taxon>Thermodesulfobacteriota</taxon>
        <taxon>Desulfarculia</taxon>
        <taxon>Desulfarculales</taxon>
        <taxon>Desulfarculaceae</taxon>
        <taxon>Desulfoferula</taxon>
    </lineage>
</organism>
<gene>
    <name evidence="1" type="ORF">FAK_03010</name>
</gene>
<sequence>MVIFDFPRVGRHRPSDRGVTRQWELLGFASLYPTYANLRLGRTGAEFSAAYPSPALPRTVNVHS</sequence>
<evidence type="ECO:0000313" key="2">
    <source>
        <dbReference type="Proteomes" id="UP001366166"/>
    </source>
</evidence>
<dbReference type="Proteomes" id="UP001366166">
    <property type="component" value="Chromosome"/>
</dbReference>
<dbReference type="AlphaFoldDB" id="A0AAU9EB71"/>
<accession>A0AAU9EB71</accession>
<evidence type="ECO:0000313" key="1">
    <source>
        <dbReference type="EMBL" id="BEQ13235.1"/>
    </source>
</evidence>
<proteinExistence type="predicted"/>
<reference evidence="2" key="1">
    <citation type="journal article" date="2023" name="Arch. Microbiol.">
        <title>Desulfoferula mesophilus gen. nov. sp. nov., a mesophilic sulfate-reducing bacterium isolated from a brackish lake sediment.</title>
        <authorList>
            <person name="Watanabe T."/>
            <person name="Yabe T."/>
            <person name="Tsuji J.M."/>
            <person name="Fukui M."/>
        </authorList>
    </citation>
    <scope>NUCLEOTIDE SEQUENCE [LARGE SCALE GENOMIC DNA]</scope>
    <source>
        <strain evidence="2">12FAK</strain>
    </source>
</reference>